<dbReference type="PANTHER" id="PTHR46268:SF6">
    <property type="entry name" value="UNIVERSAL STRESS PROTEIN UP12"/>
    <property type="match status" value="1"/>
</dbReference>
<dbReference type="InterPro" id="IPR006016">
    <property type="entry name" value="UspA"/>
</dbReference>
<dbReference type="CDD" id="cd00293">
    <property type="entry name" value="USP-like"/>
    <property type="match status" value="1"/>
</dbReference>
<dbReference type="AlphaFoldDB" id="A0A918GNZ4"/>
<dbReference type="Gene3D" id="3.40.50.620">
    <property type="entry name" value="HUPs"/>
    <property type="match status" value="1"/>
</dbReference>
<dbReference type="PANTHER" id="PTHR46268">
    <property type="entry name" value="STRESS RESPONSE PROTEIN NHAX"/>
    <property type="match status" value="1"/>
</dbReference>
<dbReference type="InterPro" id="IPR006015">
    <property type="entry name" value="Universal_stress_UspA"/>
</dbReference>
<organism evidence="3 4">
    <name type="scientific">Actinokineospora fastidiosa</name>
    <dbReference type="NCBI Taxonomy" id="1816"/>
    <lineage>
        <taxon>Bacteria</taxon>
        <taxon>Bacillati</taxon>
        <taxon>Actinomycetota</taxon>
        <taxon>Actinomycetes</taxon>
        <taxon>Pseudonocardiales</taxon>
        <taxon>Pseudonocardiaceae</taxon>
        <taxon>Actinokineospora</taxon>
    </lineage>
</organism>
<reference evidence="3" key="2">
    <citation type="submission" date="2020-09" db="EMBL/GenBank/DDBJ databases">
        <authorList>
            <person name="Sun Q."/>
            <person name="Ohkuma M."/>
        </authorList>
    </citation>
    <scope>NUCLEOTIDE SEQUENCE</scope>
    <source>
        <strain evidence="3">JCM 3276</strain>
    </source>
</reference>
<evidence type="ECO:0000256" key="1">
    <source>
        <dbReference type="ARBA" id="ARBA00008791"/>
    </source>
</evidence>
<dbReference type="Pfam" id="PF00582">
    <property type="entry name" value="Usp"/>
    <property type="match status" value="1"/>
</dbReference>
<protein>
    <submittedName>
        <fullName evidence="3">Universal stress protein</fullName>
    </submittedName>
</protein>
<evidence type="ECO:0000259" key="2">
    <source>
        <dbReference type="Pfam" id="PF00582"/>
    </source>
</evidence>
<dbReference type="EMBL" id="BMRB01000004">
    <property type="protein sequence ID" value="GGS48314.1"/>
    <property type="molecule type" value="Genomic_DNA"/>
</dbReference>
<gene>
    <name evidence="3" type="ORF">GCM10010171_49460</name>
</gene>
<feature type="domain" description="UspA" evidence="2">
    <location>
        <begin position="8"/>
        <end position="152"/>
    </location>
</feature>
<reference evidence="3" key="1">
    <citation type="journal article" date="2014" name="Int. J. Syst. Evol. Microbiol.">
        <title>Complete genome sequence of Corynebacterium casei LMG S-19264T (=DSM 44701T), isolated from a smear-ripened cheese.</title>
        <authorList>
            <consortium name="US DOE Joint Genome Institute (JGI-PGF)"/>
            <person name="Walter F."/>
            <person name="Albersmeier A."/>
            <person name="Kalinowski J."/>
            <person name="Ruckert C."/>
        </authorList>
    </citation>
    <scope>NUCLEOTIDE SEQUENCE</scope>
    <source>
        <strain evidence="3">JCM 3276</strain>
    </source>
</reference>
<evidence type="ECO:0000313" key="3">
    <source>
        <dbReference type="EMBL" id="GGS48314.1"/>
    </source>
</evidence>
<comment type="caution">
    <text evidence="3">The sequence shown here is derived from an EMBL/GenBank/DDBJ whole genome shotgun (WGS) entry which is preliminary data.</text>
</comment>
<dbReference type="PRINTS" id="PR01438">
    <property type="entry name" value="UNVRSLSTRESS"/>
</dbReference>
<evidence type="ECO:0000313" key="4">
    <source>
        <dbReference type="Proteomes" id="UP000660680"/>
    </source>
</evidence>
<dbReference type="InterPro" id="IPR014729">
    <property type="entry name" value="Rossmann-like_a/b/a_fold"/>
</dbReference>
<dbReference type="SUPFAM" id="SSF52402">
    <property type="entry name" value="Adenine nucleotide alpha hydrolases-like"/>
    <property type="match status" value="1"/>
</dbReference>
<keyword evidence="4" id="KW-1185">Reference proteome</keyword>
<accession>A0A918GNZ4</accession>
<proteinExistence type="inferred from homology"/>
<sequence length="155" mass="16134">METAMPVYRTIVVGTDGSRSSLRAVERAAEVARDTAAVLVVACAYETADQRAVDRAVDRLGDDVGYQVVGASPAEETVRTAAEVALKAGAADVRTVAAEGSPVSVLRRVVRDHDADLLVVGNRGLNTLAGRVLGSVPGEAARKSRVDILIVHTTG</sequence>
<dbReference type="Proteomes" id="UP000660680">
    <property type="component" value="Unassembled WGS sequence"/>
</dbReference>
<name>A0A918GNZ4_9PSEU</name>
<comment type="similarity">
    <text evidence="1">Belongs to the universal stress protein A family.</text>
</comment>